<feature type="transmembrane region" description="Helical" evidence="2">
    <location>
        <begin position="125"/>
        <end position="145"/>
    </location>
</feature>
<organism evidence="3 4">
    <name type="scientific">Brassica cretica</name>
    <name type="common">Mustard</name>
    <dbReference type="NCBI Taxonomy" id="69181"/>
    <lineage>
        <taxon>Eukaryota</taxon>
        <taxon>Viridiplantae</taxon>
        <taxon>Streptophyta</taxon>
        <taxon>Embryophyta</taxon>
        <taxon>Tracheophyta</taxon>
        <taxon>Spermatophyta</taxon>
        <taxon>Magnoliopsida</taxon>
        <taxon>eudicotyledons</taxon>
        <taxon>Gunneridae</taxon>
        <taxon>Pentapetalae</taxon>
        <taxon>rosids</taxon>
        <taxon>malvids</taxon>
        <taxon>Brassicales</taxon>
        <taxon>Brassicaceae</taxon>
        <taxon>Brassiceae</taxon>
        <taxon>Brassica</taxon>
    </lineage>
</organism>
<sequence>MRIIETDNERRLSRLSLLRIKLRDCVEVEKRSNSISDVKRLTLYELSTAKHFFRLLDGGEEASSQATTNGDHPTKRPPGVKAAKGVGGKRTKVDELGVSEFKGMWSIKEKDLAAEERLKKMVFRCLNSICFFGLCSSVMCLRSILLVRNALSLKLSCAGDNETMRERENETNDTDKSSHEVQEVTR</sequence>
<dbReference type="EMBL" id="QGKX02001621">
    <property type="protein sequence ID" value="KAF3503159.1"/>
    <property type="molecule type" value="Genomic_DNA"/>
</dbReference>
<dbReference type="Proteomes" id="UP000712600">
    <property type="component" value="Unassembled WGS sequence"/>
</dbReference>
<name>A0A8S9NPY2_BRACR</name>
<reference evidence="3" key="1">
    <citation type="submission" date="2019-12" db="EMBL/GenBank/DDBJ databases">
        <title>Genome sequencing and annotation of Brassica cretica.</title>
        <authorList>
            <person name="Studholme D.J."/>
            <person name="Sarris P."/>
        </authorList>
    </citation>
    <scope>NUCLEOTIDE SEQUENCE</scope>
    <source>
        <strain evidence="3">PFS-109/04</strain>
        <tissue evidence="3">Leaf</tissue>
    </source>
</reference>
<evidence type="ECO:0000313" key="3">
    <source>
        <dbReference type="EMBL" id="KAF3503159.1"/>
    </source>
</evidence>
<gene>
    <name evidence="3" type="ORF">F2Q69_00039722</name>
</gene>
<dbReference type="AlphaFoldDB" id="A0A8S9NPY2"/>
<evidence type="ECO:0000256" key="2">
    <source>
        <dbReference type="SAM" id="Phobius"/>
    </source>
</evidence>
<comment type="caution">
    <text evidence="3">The sequence shown here is derived from an EMBL/GenBank/DDBJ whole genome shotgun (WGS) entry which is preliminary data.</text>
</comment>
<feature type="region of interest" description="Disordered" evidence="1">
    <location>
        <begin position="63"/>
        <end position="85"/>
    </location>
</feature>
<evidence type="ECO:0000256" key="1">
    <source>
        <dbReference type="SAM" id="MobiDB-lite"/>
    </source>
</evidence>
<keyword evidence="2" id="KW-0472">Membrane</keyword>
<accession>A0A8S9NPY2</accession>
<proteinExistence type="predicted"/>
<keyword evidence="2" id="KW-0812">Transmembrane</keyword>
<evidence type="ECO:0000313" key="4">
    <source>
        <dbReference type="Proteomes" id="UP000712600"/>
    </source>
</evidence>
<protein>
    <submittedName>
        <fullName evidence="3">Uncharacterized protein</fullName>
    </submittedName>
</protein>
<feature type="region of interest" description="Disordered" evidence="1">
    <location>
        <begin position="163"/>
        <end position="186"/>
    </location>
</feature>
<keyword evidence="2" id="KW-1133">Transmembrane helix</keyword>